<dbReference type="STRING" id="487184.SAMN05216421_1441"/>
<dbReference type="EMBL" id="LT629736">
    <property type="protein sequence ID" value="SDS39254.1"/>
    <property type="molecule type" value="Genomic_DNA"/>
</dbReference>
<dbReference type="Proteomes" id="UP000243207">
    <property type="component" value="Chromosome I"/>
</dbReference>
<dbReference type="RefSeq" id="WP_093392605.1">
    <property type="nucleotide sequence ID" value="NZ_LT629736.1"/>
</dbReference>
<evidence type="ECO:0000313" key="2">
    <source>
        <dbReference type="Proteomes" id="UP000243207"/>
    </source>
</evidence>
<name>A0A1H1RU96_9GAMM</name>
<proteinExistence type="predicted"/>
<sequence>MRAQPSSPVAQSSEETGPLNRERLEANLLYYVANPRLINQRLHELDKEWSIERLLEANAAALAGAGTLMSLFRSKYWLLLPAGATGFLMQHAVQGRCAPMKLFHQMGFRSAEEIDEERYALRILRGDLEPVKEADVDDMVAQVERAMAAAEG</sequence>
<keyword evidence="2" id="KW-1185">Reference proteome</keyword>
<organism evidence="1 2">
    <name type="scientific">Halopseudomonas xinjiangensis</name>
    <dbReference type="NCBI Taxonomy" id="487184"/>
    <lineage>
        <taxon>Bacteria</taxon>
        <taxon>Pseudomonadati</taxon>
        <taxon>Pseudomonadota</taxon>
        <taxon>Gammaproteobacteria</taxon>
        <taxon>Pseudomonadales</taxon>
        <taxon>Pseudomonadaceae</taxon>
        <taxon>Halopseudomonas</taxon>
    </lineage>
</organism>
<evidence type="ECO:0008006" key="3">
    <source>
        <dbReference type="Google" id="ProtNLM"/>
    </source>
</evidence>
<protein>
    <recommendedName>
        <fullName evidence="3">DUF2892 domain-containing protein</fullName>
    </recommendedName>
</protein>
<dbReference type="AlphaFoldDB" id="A0A1H1RU96"/>
<dbReference type="OrthoDB" id="9799383at2"/>
<evidence type="ECO:0000313" key="1">
    <source>
        <dbReference type="EMBL" id="SDS39254.1"/>
    </source>
</evidence>
<dbReference type="Gene3D" id="6.10.140.1340">
    <property type="match status" value="1"/>
</dbReference>
<reference evidence="2" key="1">
    <citation type="submission" date="2016-10" db="EMBL/GenBank/DDBJ databases">
        <authorList>
            <person name="Varghese N."/>
            <person name="Submissions S."/>
        </authorList>
    </citation>
    <scope>NUCLEOTIDE SEQUENCE [LARGE SCALE GENOMIC DNA]</scope>
    <source>
        <strain evidence="2">NRRL B-51270</strain>
    </source>
</reference>
<accession>A0A1H1RU96</accession>
<gene>
    <name evidence="1" type="ORF">SAMN05216421_1441</name>
</gene>